<dbReference type="Pfam" id="PF11920">
    <property type="entry name" value="DUF3438"/>
    <property type="match status" value="1"/>
</dbReference>
<gene>
    <name evidence="2" type="ORF">BKK51_10380</name>
</gene>
<comment type="caution">
    <text evidence="2">The sequence shown here is derived from an EMBL/GenBank/DDBJ whole genome shotgun (WGS) entry which is preliminary data.</text>
</comment>
<feature type="signal peptide" evidence="1">
    <location>
        <begin position="1"/>
        <end position="25"/>
    </location>
</feature>
<proteinExistence type="predicted"/>
<sequence length="294" mass="32625">MKKSARLLKTLTVSTALFSAFSIQAEILMKWDRTPLAIDLATNKERIIFVDKNVKVGIPQNLQGKLRVQSMGGAVYFTALEPFELNRIQLREIGTGQNILLDMKAVQSQRKPDHIRLVFDEDVQSNQPGVEQTRVSDSVEDDVNQVRSALPVPAALVRYAAQSLYAPLRTVEPLPGVRRVAMKLPSSLPTLLPNLKVRATPLESWGLDGFVVTAVKIQHLEAFRVNLDPRYLQGNFYAASFQHGWIGEYGSLNDTTTVYLVTEGDVSKAIIPSNLKTKSSTKKLVKKTVTVPAQ</sequence>
<feature type="chain" id="PRO_5012234546" evidence="1">
    <location>
        <begin position="26"/>
        <end position="294"/>
    </location>
</feature>
<dbReference type="NCBIfam" id="TIGR03749">
    <property type="entry name" value="conj_TIGR03749"/>
    <property type="match status" value="1"/>
</dbReference>
<keyword evidence="1" id="KW-0732">Signal</keyword>
<reference evidence="2 3" key="1">
    <citation type="submission" date="2016-10" db="EMBL/GenBank/DDBJ databases">
        <title>Rodentibacter gen. nov. and new species.</title>
        <authorList>
            <person name="Christensen H."/>
        </authorList>
    </citation>
    <scope>NUCLEOTIDE SEQUENCE [LARGE SCALE GENOMIC DNA]</scope>
    <source>
        <strain evidence="2 3">H1983213011</strain>
    </source>
</reference>
<organism evidence="2 3">
    <name type="scientific">Rodentibacter trehalosifermentans</name>
    <dbReference type="NCBI Taxonomy" id="1908263"/>
    <lineage>
        <taxon>Bacteria</taxon>
        <taxon>Pseudomonadati</taxon>
        <taxon>Pseudomonadota</taxon>
        <taxon>Gammaproteobacteria</taxon>
        <taxon>Pasteurellales</taxon>
        <taxon>Pasteurellaceae</taxon>
        <taxon>Rodentibacter</taxon>
    </lineage>
</organism>
<evidence type="ECO:0000313" key="3">
    <source>
        <dbReference type="Proteomes" id="UP000188728"/>
    </source>
</evidence>
<evidence type="ECO:0000256" key="1">
    <source>
        <dbReference type="SAM" id="SignalP"/>
    </source>
</evidence>
<name>A0A1V3IPW2_9PAST</name>
<dbReference type="Proteomes" id="UP000188728">
    <property type="component" value="Unassembled WGS sequence"/>
</dbReference>
<dbReference type="RefSeq" id="WP_077474523.1">
    <property type="nucleotide sequence ID" value="NZ_MLHK01000061.1"/>
</dbReference>
<protein>
    <submittedName>
        <fullName evidence="2">Integrating conjugative element protein</fullName>
    </submittedName>
</protein>
<evidence type="ECO:0000313" key="2">
    <source>
        <dbReference type="EMBL" id="OOF43939.1"/>
    </source>
</evidence>
<dbReference type="InterPro" id="IPR021844">
    <property type="entry name" value="Integr_conj_element_PFL4704"/>
</dbReference>
<dbReference type="EMBL" id="MLHK01000061">
    <property type="protein sequence ID" value="OOF43939.1"/>
    <property type="molecule type" value="Genomic_DNA"/>
</dbReference>
<accession>A0A1V3IPW2</accession>
<dbReference type="AlphaFoldDB" id="A0A1V3IPW2"/>